<evidence type="ECO:0000313" key="3">
    <source>
        <dbReference type="Proteomes" id="UP000242450"/>
    </source>
</evidence>
<dbReference type="Proteomes" id="UP000242450">
    <property type="component" value="Chromosome X"/>
</dbReference>
<dbReference type="PANTHER" id="PTHR45690:SF3">
    <property type="entry name" value="NACHT DOMAIN-CONTAINING PROTEIN"/>
    <property type="match status" value="1"/>
</dbReference>
<dbReference type="GO" id="GO:0050728">
    <property type="term" value="P:negative regulation of inflammatory response"/>
    <property type="evidence" value="ECO:0007669"/>
    <property type="project" value="TreeGrafter"/>
</dbReference>
<keyword evidence="3" id="KW-1185">Reference proteome</keyword>
<feature type="non-terminal residue" evidence="2">
    <location>
        <position position="236"/>
    </location>
</feature>
<dbReference type="GO" id="GO:0045345">
    <property type="term" value="P:positive regulation of MHC class I biosynthetic process"/>
    <property type="evidence" value="ECO:0007669"/>
    <property type="project" value="TreeGrafter"/>
</dbReference>
<dbReference type="Pfam" id="PF17776">
    <property type="entry name" value="NLRC4_HD2"/>
    <property type="match status" value="1"/>
</dbReference>
<gene>
    <name evidence="2" type="ORF">Celaphus_00009772</name>
</gene>
<dbReference type="EMBL" id="MKHE01000034">
    <property type="protein sequence ID" value="OWJ99442.1"/>
    <property type="molecule type" value="Genomic_DNA"/>
</dbReference>
<dbReference type="GO" id="GO:0043124">
    <property type="term" value="P:negative regulation of canonical NF-kappaB signal transduction"/>
    <property type="evidence" value="ECO:0007669"/>
    <property type="project" value="TreeGrafter"/>
</dbReference>
<name>A0A212C0C1_CEREH</name>
<evidence type="ECO:0000313" key="2">
    <source>
        <dbReference type="EMBL" id="OWJ99442.1"/>
    </source>
</evidence>
<dbReference type="GO" id="GO:0071345">
    <property type="term" value="P:cellular response to cytokine stimulus"/>
    <property type="evidence" value="ECO:0007669"/>
    <property type="project" value="TreeGrafter"/>
</dbReference>
<evidence type="ECO:0000259" key="1">
    <source>
        <dbReference type="Pfam" id="PF17776"/>
    </source>
</evidence>
<dbReference type="PANTHER" id="PTHR45690">
    <property type="entry name" value="NACHT, LRR AND PYD DOMAINS-CONTAINING PROTEIN 12"/>
    <property type="match status" value="1"/>
</dbReference>
<dbReference type="InterPro" id="IPR041267">
    <property type="entry name" value="NLRP_HD2"/>
</dbReference>
<dbReference type="AlphaFoldDB" id="A0A212C0C1"/>
<reference evidence="2 3" key="1">
    <citation type="journal article" date="2018" name="Mol. Genet. Genomics">
        <title>The red deer Cervus elaphus genome CerEla1.0: sequencing, annotating, genes, and chromosomes.</title>
        <authorList>
            <person name="Bana N.A."/>
            <person name="Nyiri A."/>
            <person name="Nagy J."/>
            <person name="Frank K."/>
            <person name="Nagy T."/>
            <person name="Steger V."/>
            <person name="Schiller M."/>
            <person name="Lakatos P."/>
            <person name="Sugar L."/>
            <person name="Horn P."/>
            <person name="Barta E."/>
            <person name="Orosz L."/>
        </authorList>
    </citation>
    <scope>NUCLEOTIDE SEQUENCE [LARGE SCALE GENOMIC DNA]</scope>
    <source>
        <strain evidence="2">Hungarian</strain>
    </source>
</reference>
<organism evidence="2 3">
    <name type="scientific">Cervus elaphus hippelaphus</name>
    <name type="common">European red deer</name>
    <dbReference type="NCBI Taxonomy" id="46360"/>
    <lineage>
        <taxon>Eukaryota</taxon>
        <taxon>Metazoa</taxon>
        <taxon>Chordata</taxon>
        <taxon>Craniata</taxon>
        <taxon>Vertebrata</taxon>
        <taxon>Euteleostomi</taxon>
        <taxon>Mammalia</taxon>
        <taxon>Eutheria</taxon>
        <taxon>Laurasiatheria</taxon>
        <taxon>Artiodactyla</taxon>
        <taxon>Ruminantia</taxon>
        <taxon>Pecora</taxon>
        <taxon>Cervidae</taxon>
        <taxon>Cervinae</taxon>
        <taxon>Cervus</taxon>
    </lineage>
</organism>
<comment type="caution">
    <text evidence="2">The sequence shown here is derived from an EMBL/GenBank/DDBJ whole genome shotgun (WGS) entry which is preliminary data.</text>
</comment>
<protein>
    <recommendedName>
        <fullName evidence="1">NACHT LRR and PYD domain-containing protein</fullName>
    </recommendedName>
</protein>
<dbReference type="InterPro" id="IPR050637">
    <property type="entry name" value="NLRP_innate_immun_reg"/>
</dbReference>
<feature type="domain" description="NACHT LRR and PYD" evidence="1">
    <location>
        <begin position="118"/>
        <end position="227"/>
    </location>
</feature>
<proteinExistence type="predicted"/>
<accession>A0A212C0C1</accession>
<dbReference type="OrthoDB" id="120976at2759"/>
<dbReference type="GO" id="GO:0005737">
    <property type="term" value="C:cytoplasm"/>
    <property type="evidence" value="ECO:0007669"/>
    <property type="project" value="TreeGrafter"/>
</dbReference>
<sequence>MKKLHSLLKQPIQTEILWFTNVEKRAYFLSQFSGANAAMRVLYDLVSTLLQVSQYGRDKFACGAFALWLQKDYRTSRSYLKSVTSDTNWPGVYDTNCTFLNHLLKKVEGVVGVYTFLHFSFQEFLTAVFYTLKNDSSWMFFDQVGKTWQEIFQQYGKGFSSLTIQFLFGLLYKGKEKAVQTTFGGKVSPGLREELLKWTEKEIKDKSYRLQIELMDLFHCLYETQEEYAKRIINDL</sequence>